<dbReference type="EMBL" id="JARWAF010000002">
    <property type="protein sequence ID" value="MDJ1640036.1"/>
    <property type="molecule type" value="Genomic_DNA"/>
</dbReference>
<proteinExistence type="inferred from homology"/>
<name>A0ABT7D2K6_9ACTN</name>
<organism evidence="10 11">
    <name type="scientific">Streptomyces pakalii</name>
    <dbReference type="NCBI Taxonomy" id="3036494"/>
    <lineage>
        <taxon>Bacteria</taxon>
        <taxon>Bacillati</taxon>
        <taxon>Actinomycetota</taxon>
        <taxon>Actinomycetes</taxon>
        <taxon>Kitasatosporales</taxon>
        <taxon>Streptomycetaceae</taxon>
        <taxon>Streptomyces</taxon>
    </lineage>
</organism>
<dbReference type="PANTHER" id="PTHR43226">
    <property type="entry name" value="XAA-PRO AMINOPEPTIDASE 3"/>
    <property type="match status" value="1"/>
</dbReference>
<evidence type="ECO:0000256" key="5">
    <source>
        <dbReference type="ARBA" id="ARBA00022723"/>
    </source>
</evidence>
<keyword evidence="10" id="KW-0031">Aminopeptidase</keyword>
<dbReference type="SMART" id="SM01011">
    <property type="entry name" value="AMP_N"/>
    <property type="match status" value="1"/>
</dbReference>
<dbReference type="Pfam" id="PF05195">
    <property type="entry name" value="AMP_N"/>
    <property type="match status" value="1"/>
</dbReference>
<evidence type="ECO:0000259" key="9">
    <source>
        <dbReference type="SMART" id="SM01011"/>
    </source>
</evidence>
<dbReference type="InterPro" id="IPR052433">
    <property type="entry name" value="X-Pro_dipept-like"/>
</dbReference>
<evidence type="ECO:0000256" key="7">
    <source>
        <dbReference type="ARBA" id="ARBA00023211"/>
    </source>
</evidence>
<keyword evidence="5 8" id="KW-0479">Metal-binding</keyword>
<dbReference type="CDD" id="cd01087">
    <property type="entry name" value="Prolidase"/>
    <property type="match status" value="1"/>
</dbReference>
<evidence type="ECO:0000256" key="6">
    <source>
        <dbReference type="ARBA" id="ARBA00022801"/>
    </source>
</evidence>
<dbReference type="GO" id="GO:0004177">
    <property type="term" value="F:aminopeptidase activity"/>
    <property type="evidence" value="ECO:0007669"/>
    <property type="project" value="UniProtKB-KW"/>
</dbReference>
<sequence length="471" mass="50491">MTEPTDAELDALLTQRPGMSREQLRLLIRHWHPQPPTAEPWQGAAPRARRRAALAAALPGEWLVVPSGRPQPRCNDLLYPFRPGSDFTWLVGDDEPGSVLVVDPSGASTLYRDERPALGDPLSLLDAHRGAFWDGQPSPSPDVAITLGLPVLPLSRLPEALRAAGRARAIHGLDDDVDAMITADGGELARIIARMRLVKDEHELALLRQTAADTVTAFGALAAALPAATTSGEAHLEGVFLQYARTLGHGAAYNPVVGAGEHATVLHWMRNDGRVRDGDLVLIDAGIEGRERYAADVTRTFPASGVFTPEQRAVYDLVYAAQETALALVRPGVTLRDLHAAAVKVIGAGLRRLGVLTDRVAGELPDEQVVMRWMPHGIGHMLGIDVHDCLAVAAEAATTPLEAGHVITVEPGVYLSPHDALVPAHLRGIGVRIEDDIIVTPEGHDNLTAALPRSSDAVERWLASRETRSAA</sequence>
<evidence type="ECO:0000256" key="2">
    <source>
        <dbReference type="ARBA" id="ARBA00001936"/>
    </source>
</evidence>
<protein>
    <recommendedName>
        <fullName evidence="4">Xaa-Pro aminopeptidase</fullName>
        <ecNumber evidence="4">3.4.11.9</ecNumber>
    </recommendedName>
</protein>
<dbReference type="Pfam" id="PF00557">
    <property type="entry name" value="Peptidase_M24"/>
    <property type="match status" value="1"/>
</dbReference>
<dbReference type="Gene3D" id="3.40.350.10">
    <property type="entry name" value="Creatinase/prolidase N-terminal domain"/>
    <property type="match status" value="1"/>
</dbReference>
<dbReference type="InterPro" id="IPR029149">
    <property type="entry name" value="Creatin/AminoP/Spt16_N"/>
</dbReference>
<evidence type="ECO:0000256" key="1">
    <source>
        <dbReference type="ARBA" id="ARBA00001424"/>
    </source>
</evidence>
<accession>A0ABT7D2K6</accession>
<evidence type="ECO:0000313" key="11">
    <source>
        <dbReference type="Proteomes" id="UP001237194"/>
    </source>
</evidence>
<dbReference type="EC" id="3.4.11.9" evidence="4"/>
<dbReference type="Proteomes" id="UP001237194">
    <property type="component" value="Unassembled WGS sequence"/>
</dbReference>
<dbReference type="PANTHER" id="PTHR43226:SF4">
    <property type="entry name" value="XAA-PRO AMINOPEPTIDASE 3"/>
    <property type="match status" value="1"/>
</dbReference>
<dbReference type="Gene3D" id="3.90.230.10">
    <property type="entry name" value="Creatinase/methionine aminopeptidase superfamily"/>
    <property type="match status" value="1"/>
</dbReference>
<dbReference type="RefSeq" id="WP_283891966.1">
    <property type="nucleotide sequence ID" value="NZ_JARWAF010000002.1"/>
</dbReference>
<dbReference type="SUPFAM" id="SSF53092">
    <property type="entry name" value="Creatinase/prolidase N-terminal domain"/>
    <property type="match status" value="1"/>
</dbReference>
<comment type="caution">
    <text evidence="10">The sequence shown here is derived from an EMBL/GenBank/DDBJ whole genome shotgun (WGS) entry which is preliminary data.</text>
</comment>
<keyword evidence="11" id="KW-1185">Reference proteome</keyword>
<comment type="catalytic activity">
    <reaction evidence="1">
        <text>Release of any N-terminal amino acid, including proline, that is linked to proline, even from a dipeptide or tripeptide.</text>
        <dbReference type="EC" id="3.4.11.9"/>
    </reaction>
</comment>
<dbReference type="InterPro" id="IPR000994">
    <property type="entry name" value="Pept_M24"/>
</dbReference>
<dbReference type="InterPro" id="IPR036005">
    <property type="entry name" value="Creatinase/aminopeptidase-like"/>
</dbReference>
<reference evidence="10 11" key="1">
    <citation type="submission" date="2023-04" db="EMBL/GenBank/DDBJ databases">
        <title>A novel species of the genus Streptomyces: Streptomyces pakalii sp. nov. isolated from a Mexican soil jungle.</title>
        <authorList>
            <person name="Chavez-Hernandez M.A."/>
            <person name="Ortiz-Alvarez J."/>
            <person name="Villa-Tanaca L."/>
            <person name="Hernandez-Rodriguez C."/>
        </authorList>
    </citation>
    <scope>NUCLEOTIDE SEQUENCE [LARGE SCALE GENOMIC DNA]</scope>
    <source>
        <strain evidence="10 11">ENCB-J15</strain>
    </source>
</reference>
<keyword evidence="6" id="KW-0378">Hydrolase</keyword>
<keyword evidence="10" id="KW-0645">Protease</keyword>
<dbReference type="PROSITE" id="PS00491">
    <property type="entry name" value="PROLINE_PEPTIDASE"/>
    <property type="match status" value="1"/>
</dbReference>
<gene>
    <name evidence="10" type="ORF">P5W92_06380</name>
</gene>
<dbReference type="SUPFAM" id="SSF55920">
    <property type="entry name" value="Creatinase/aminopeptidase"/>
    <property type="match status" value="1"/>
</dbReference>
<evidence type="ECO:0000256" key="8">
    <source>
        <dbReference type="RuleBase" id="RU000590"/>
    </source>
</evidence>
<comment type="similarity">
    <text evidence="3 8">Belongs to the peptidase M24B family.</text>
</comment>
<keyword evidence="7" id="KW-0464">Manganese</keyword>
<evidence type="ECO:0000256" key="3">
    <source>
        <dbReference type="ARBA" id="ARBA00008766"/>
    </source>
</evidence>
<evidence type="ECO:0000256" key="4">
    <source>
        <dbReference type="ARBA" id="ARBA00012574"/>
    </source>
</evidence>
<dbReference type="InterPro" id="IPR007865">
    <property type="entry name" value="Aminopep_P_N"/>
</dbReference>
<evidence type="ECO:0000313" key="10">
    <source>
        <dbReference type="EMBL" id="MDJ1640036.1"/>
    </source>
</evidence>
<feature type="domain" description="Aminopeptidase P N-terminal" evidence="9">
    <location>
        <begin position="42"/>
        <end position="178"/>
    </location>
</feature>
<dbReference type="InterPro" id="IPR001131">
    <property type="entry name" value="Peptidase_M24B_aminopep-P_CS"/>
</dbReference>
<comment type="cofactor">
    <cofactor evidence="2">
        <name>Mn(2+)</name>
        <dbReference type="ChEBI" id="CHEBI:29035"/>
    </cofactor>
</comment>